<dbReference type="FunFam" id="1.10.287.130:FF:000001">
    <property type="entry name" value="Two-component sensor histidine kinase"/>
    <property type="match status" value="1"/>
</dbReference>
<evidence type="ECO:0000256" key="7">
    <source>
        <dbReference type="ARBA" id="ARBA00022777"/>
    </source>
</evidence>
<evidence type="ECO:0000259" key="14">
    <source>
        <dbReference type="PROSITE" id="PS50885"/>
    </source>
</evidence>
<feature type="transmembrane region" description="Helical" evidence="12">
    <location>
        <begin position="139"/>
        <end position="164"/>
    </location>
</feature>
<dbReference type="SUPFAM" id="SSF47384">
    <property type="entry name" value="Homodimeric domain of signal transducing histidine kinase"/>
    <property type="match status" value="1"/>
</dbReference>
<sequence>MRSALTAGVVVAVASVLAGGILLITARSLLLADIQDAADDRSDQVTAAVASGDATALRFALREDSWGSLVQIIDADGTVTARRATSRTPLTALRPAVGATAYEKSTAYWIQATGVRAPAGERTVLVAVSLEFVRYGSNAILTALLVGLPILAAAVGVAVFFFVGRTLRPVEAMRGRAASITATSLHARLPVPIAEDEIAALARTMNTMLERIERSAAAQRRFVADASHELRSPLTTIHANADLLAAANLGETPARAVRRIHDESRRMARLVDDLLLLARSDDQELLVRRDDVDLDDLLYAARERVVVERPDLVVEGAIDPVRVTGDPDRLARLLRNLTDNTLRYARSTVTLSLTAGDGAAEIVVGNDGPPIAAEDRERVFGRFIRLDDSRSRESGGTGLGLAIAREIVEAHGGSIDVLDLRHGAALRVRLPTAGGSGEQRARGHTRTDMS</sequence>
<dbReference type="SUPFAM" id="SSF55874">
    <property type="entry name" value="ATPase domain of HSP90 chaperone/DNA topoisomerase II/histidine kinase"/>
    <property type="match status" value="1"/>
</dbReference>
<keyword evidence="5" id="KW-0808">Transferase</keyword>
<dbReference type="GO" id="GO:0000155">
    <property type="term" value="F:phosphorelay sensor kinase activity"/>
    <property type="evidence" value="ECO:0007669"/>
    <property type="project" value="InterPro"/>
</dbReference>
<dbReference type="Gene3D" id="6.10.340.10">
    <property type="match status" value="1"/>
</dbReference>
<evidence type="ECO:0000256" key="9">
    <source>
        <dbReference type="ARBA" id="ARBA00023012"/>
    </source>
</evidence>
<dbReference type="STRING" id="512565.AMIS_30320"/>
<dbReference type="Pfam" id="PF00512">
    <property type="entry name" value="HisKA"/>
    <property type="match status" value="1"/>
</dbReference>
<keyword evidence="4" id="KW-0597">Phosphoprotein</keyword>
<dbReference type="HOGENOM" id="CLU_000445_89_6_11"/>
<dbReference type="eggNOG" id="COG5002">
    <property type="taxonomic scope" value="Bacteria"/>
</dbReference>
<organism evidence="15 16">
    <name type="scientific">Actinoplanes missouriensis (strain ATCC 14538 / DSM 43046 / CBS 188.64 / JCM 3121 / NBRC 102363 / NCIMB 12654 / NRRL B-3342 / UNCC 431)</name>
    <dbReference type="NCBI Taxonomy" id="512565"/>
    <lineage>
        <taxon>Bacteria</taxon>
        <taxon>Bacillati</taxon>
        <taxon>Actinomycetota</taxon>
        <taxon>Actinomycetes</taxon>
        <taxon>Micromonosporales</taxon>
        <taxon>Micromonosporaceae</taxon>
        <taxon>Actinoplanes</taxon>
    </lineage>
</organism>
<dbReference type="InterPro" id="IPR005467">
    <property type="entry name" value="His_kinase_dom"/>
</dbReference>
<keyword evidence="9" id="KW-0902">Two-component regulatory system</keyword>
<dbReference type="InterPro" id="IPR003660">
    <property type="entry name" value="HAMP_dom"/>
</dbReference>
<evidence type="ECO:0000256" key="12">
    <source>
        <dbReference type="SAM" id="Phobius"/>
    </source>
</evidence>
<feature type="region of interest" description="Disordered" evidence="11">
    <location>
        <begin position="431"/>
        <end position="450"/>
    </location>
</feature>
<evidence type="ECO:0000256" key="2">
    <source>
        <dbReference type="ARBA" id="ARBA00004236"/>
    </source>
</evidence>
<keyword evidence="6 12" id="KW-0812">Transmembrane</keyword>
<gene>
    <name evidence="15" type="ordered locus">AMIS_30320</name>
</gene>
<dbReference type="Pfam" id="PF02518">
    <property type="entry name" value="HATPase_c"/>
    <property type="match status" value="1"/>
</dbReference>
<keyword evidence="16" id="KW-1185">Reference proteome</keyword>
<keyword evidence="10 12" id="KW-0472">Membrane</keyword>
<comment type="catalytic activity">
    <reaction evidence="1">
        <text>ATP + protein L-histidine = ADP + protein N-phospho-L-histidine.</text>
        <dbReference type="EC" id="2.7.13.3"/>
    </reaction>
</comment>
<dbReference type="Gene3D" id="1.10.287.130">
    <property type="match status" value="1"/>
</dbReference>
<dbReference type="KEGG" id="ams:AMIS_30320"/>
<dbReference type="PROSITE" id="PS50109">
    <property type="entry name" value="HIS_KIN"/>
    <property type="match status" value="1"/>
</dbReference>
<dbReference type="InterPro" id="IPR050428">
    <property type="entry name" value="TCS_sensor_his_kinase"/>
</dbReference>
<dbReference type="InterPro" id="IPR036097">
    <property type="entry name" value="HisK_dim/P_sf"/>
</dbReference>
<evidence type="ECO:0000256" key="11">
    <source>
        <dbReference type="SAM" id="MobiDB-lite"/>
    </source>
</evidence>
<evidence type="ECO:0000256" key="8">
    <source>
        <dbReference type="ARBA" id="ARBA00022989"/>
    </source>
</evidence>
<accession>I0H5G5</accession>
<dbReference type="InterPro" id="IPR036890">
    <property type="entry name" value="HATPase_C_sf"/>
</dbReference>
<dbReference type="SMART" id="SM00304">
    <property type="entry name" value="HAMP"/>
    <property type="match status" value="1"/>
</dbReference>
<dbReference type="GO" id="GO:0005886">
    <property type="term" value="C:plasma membrane"/>
    <property type="evidence" value="ECO:0007669"/>
    <property type="project" value="UniProtKB-SubCell"/>
</dbReference>
<feature type="domain" description="Histidine kinase" evidence="13">
    <location>
        <begin position="225"/>
        <end position="434"/>
    </location>
</feature>
<evidence type="ECO:0000256" key="1">
    <source>
        <dbReference type="ARBA" id="ARBA00000085"/>
    </source>
</evidence>
<dbReference type="PATRIC" id="fig|512565.3.peg.3032"/>
<evidence type="ECO:0000313" key="16">
    <source>
        <dbReference type="Proteomes" id="UP000007882"/>
    </source>
</evidence>
<dbReference type="EMBL" id="AP012319">
    <property type="protein sequence ID" value="BAL88252.1"/>
    <property type="molecule type" value="Genomic_DNA"/>
</dbReference>
<feature type="domain" description="HAMP" evidence="14">
    <location>
        <begin position="164"/>
        <end position="217"/>
    </location>
</feature>
<keyword evidence="7 15" id="KW-0418">Kinase</keyword>
<dbReference type="Gene3D" id="3.30.565.10">
    <property type="entry name" value="Histidine kinase-like ATPase, C-terminal domain"/>
    <property type="match status" value="1"/>
</dbReference>
<dbReference type="InterPro" id="IPR003594">
    <property type="entry name" value="HATPase_dom"/>
</dbReference>
<dbReference type="PANTHER" id="PTHR45436">
    <property type="entry name" value="SENSOR HISTIDINE KINASE YKOH"/>
    <property type="match status" value="1"/>
</dbReference>
<dbReference type="PRINTS" id="PR00344">
    <property type="entry name" value="BCTRLSENSOR"/>
</dbReference>
<dbReference type="PANTHER" id="PTHR45436:SF5">
    <property type="entry name" value="SENSOR HISTIDINE KINASE TRCS"/>
    <property type="match status" value="1"/>
</dbReference>
<proteinExistence type="predicted"/>
<dbReference type="InterPro" id="IPR004358">
    <property type="entry name" value="Sig_transdc_His_kin-like_C"/>
</dbReference>
<dbReference type="PROSITE" id="PS50885">
    <property type="entry name" value="HAMP"/>
    <property type="match status" value="1"/>
</dbReference>
<keyword evidence="8 12" id="KW-1133">Transmembrane helix</keyword>
<protein>
    <recommendedName>
        <fullName evidence="3">histidine kinase</fullName>
        <ecNumber evidence="3">2.7.13.3</ecNumber>
    </recommendedName>
</protein>
<dbReference type="AlphaFoldDB" id="I0H5G5"/>
<evidence type="ECO:0000256" key="3">
    <source>
        <dbReference type="ARBA" id="ARBA00012438"/>
    </source>
</evidence>
<dbReference type="InterPro" id="IPR003661">
    <property type="entry name" value="HisK_dim/P_dom"/>
</dbReference>
<dbReference type="CDD" id="cd00082">
    <property type="entry name" value="HisKA"/>
    <property type="match status" value="1"/>
</dbReference>
<dbReference type="SMART" id="SM00388">
    <property type="entry name" value="HisKA"/>
    <property type="match status" value="1"/>
</dbReference>
<dbReference type="Pfam" id="PF00672">
    <property type="entry name" value="HAMP"/>
    <property type="match status" value="1"/>
</dbReference>
<name>I0H5G5_ACTM4</name>
<reference evidence="15 16" key="1">
    <citation type="submission" date="2012-02" db="EMBL/GenBank/DDBJ databases">
        <title>Complete genome sequence of Actinoplanes missouriensis 431 (= NBRC 102363).</title>
        <authorList>
            <person name="Ohnishi Y."/>
            <person name="Ishikawa J."/>
            <person name="Sekine M."/>
            <person name="Hosoyama A."/>
            <person name="Harada T."/>
            <person name="Narita H."/>
            <person name="Hata T."/>
            <person name="Konno Y."/>
            <person name="Tutikane K."/>
            <person name="Fujita N."/>
            <person name="Horinouchi S."/>
            <person name="Hayakawa M."/>
        </authorList>
    </citation>
    <scope>NUCLEOTIDE SEQUENCE [LARGE SCALE GENOMIC DNA]</scope>
    <source>
        <strain evidence="16">ATCC 14538 / DSM 43046 / CBS 188.64 / JCM 3121 / NBRC 102363 / NCIMB 12654 / NRRL B-3342 / UNCC 431</strain>
    </source>
</reference>
<dbReference type="SMART" id="SM00387">
    <property type="entry name" value="HATPase_c"/>
    <property type="match status" value="1"/>
</dbReference>
<comment type="subcellular location">
    <subcellularLocation>
        <location evidence="2">Cell membrane</location>
    </subcellularLocation>
</comment>
<evidence type="ECO:0000256" key="4">
    <source>
        <dbReference type="ARBA" id="ARBA00022553"/>
    </source>
</evidence>
<evidence type="ECO:0000256" key="5">
    <source>
        <dbReference type="ARBA" id="ARBA00022679"/>
    </source>
</evidence>
<dbReference type="Proteomes" id="UP000007882">
    <property type="component" value="Chromosome"/>
</dbReference>
<evidence type="ECO:0000256" key="6">
    <source>
        <dbReference type="ARBA" id="ARBA00022692"/>
    </source>
</evidence>
<evidence type="ECO:0000256" key="10">
    <source>
        <dbReference type="ARBA" id="ARBA00023136"/>
    </source>
</evidence>
<feature type="compositionally biased region" description="Basic and acidic residues" evidence="11">
    <location>
        <begin position="439"/>
        <end position="450"/>
    </location>
</feature>
<evidence type="ECO:0000259" key="13">
    <source>
        <dbReference type="PROSITE" id="PS50109"/>
    </source>
</evidence>
<dbReference type="CDD" id="cd06225">
    <property type="entry name" value="HAMP"/>
    <property type="match status" value="1"/>
</dbReference>
<dbReference type="SUPFAM" id="SSF158472">
    <property type="entry name" value="HAMP domain-like"/>
    <property type="match status" value="1"/>
</dbReference>
<evidence type="ECO:0000313" key="15">
    <source>
        <dbReference type="EMBL" id="BAL88252.1"/>
    </source>
</evidence>
<dbReference type="EC" id="2.7.13.3" evidence="3"/>